<feature type="chain" id="PRO_5041450668" description="Secreted protein" evidence="1">
    <location>
        <begin position="24"/>
        <end position="88"/>
    </location>
</feature>
<keyword evidence="3" id="KW-1185">Reference proteome</keyword>
<evidence type="ECO:0008006" key="4">
    <source>
        <dbReference type="Google" id="ProtNLM"/>
    </source>
</evidence>
<proteinExistence type="predicted"/>
<evidence type="ECO:0000313" key="3">
    <source>
        <dbReference type="Proteomes" id="UP001172102"/>
    </source>
</evidence>
<feature type="signal peptide" evidence="1">
    <location>
        <begin position="1"/>
        <end position="23"/>
    </location>
</feature>
<name>A0AA40A2E7_9PEZI</name>
<comment type="caution">
    <text evidence="2">The sequence shown here is derived from an EMBL/GenBank/DDBJ whole genome shotgun (WGS) entry which is preliminary data.</text>
</comment>
<gene>
    <name evidence="2" type="ORF">B0H67DRAFT_589155</name>
</gene>
<dbReference type="Proteomes" id="UP001172102">
    <property type="component" value="Unassembled WGS sequence"/>
</dbReference>
<reference evidence="2" key="1">
    <citation type="submission" date="2023-06" db="EMBL/GenBank/DDBJ databases">
        <title>Genome-scale phylogeny and comparative genomics of the fungal order Sordariales.</title>
        <authorList>
            <consortium name="Lawrence Berkeley National Laboratory"/>
            <person name="Hensen N."/>
            <person name="Bonometti L."/>
            <person name="Westerberg I."/>
            <person name="Brannstrom I.O."/>
            <person name="Guillou S."/>
            <person name="Cros-Aarteil S."/>
            <person name="Calhoun S."/>
            <person name="Haridas S."/>
            <person name="Kuo A."/>
            <person name="Mondo S."/>
            <person name="Pangilinan J."/>
            <person name="Riley R."/>
            <person name="Labutti K."/>
            <person name="Andreopoulos B."/>
            <person name="Lipzen A."/>
            <person name="Chen C."/>
            <person name="Yanf M."/>
            <person name="Daum C."/>
            <person name="Ng V."/>
            <person name="Clum A."/>
            <person name="Steindorff A."/>
            <person name="Ohm R."/>
            <person name="Martin F."/>
            <person name="Silar P."/>
            <person name="Natvig D."/>
            <person name="Lalanne C."/>
            <person name="Gautier V."/>
            <person name="Ament-Velasquez S.L."/>
            <person name="Kruys A."/>
            <person name="Hutchinson M.I."/>
            <person name="Powell A.J."/>
            <person name="Barry K."/>
            <person name="Miller A.N."/>
            <person name="Grigoriev I.V."/>
            <person name="Debuchy R."/>
            <person name="Gladieux P."/>
            <person name="Thoren M.H."/>
            <person name="Johannesson H."/>
        </authorList>
    </citation>
    <scope>NUCLEOTIDE SEQUENCE</scope>
    <source>
        <strain evidence="2">SMH4607-1</strain>
    </source>
</reference>
<dbReference type="EMBL" id="JAUKUA010000006">
    <property type="protein sequence ID" value="KAK0708029.1"/>
    <property type="molecule type" value="Genomic_DNA"/>
</dbReference>
<evidence type="ECO:0000256" key="1">
    <source>
        <dbReference type="SAM" id="SignalP"/>
    </source>
</evidence>
<organism evidence="2 3">
    <name type="scientific">Lasiosphaeris hirsuta</name>
    <dbReference type="NCBI Taxonomy" id="260670"/>
    <lineage>
        <taxon>Eukaryota</taxon>
        <taxon>Fungi</taxon>
        <taxon>Dikarya</taxon>
        <taxon>Ascomycota</taxon>
        <taxon>Pezizomycotina</taxon>
        <taxon>Sordariomycetes</taxon>
        <taxon>Sordariomycetidae</taxon>
        <taxon>Sordariales</taxon>
        <taxon>Lasiosphaeriaceae</taxon>
        <taxon>Lasiosphaeris</taxon>
    </lineage>
</organism>
<keyword evidence="1" id="KW-0732">Signal</keyword>
<protein>
    <recommendedName>
        <fullName evidence="4">Secreted protein</fullName>
    </recommendedName>
</protein>
<dbReference type="AlphaFoldDB" id="A0AA40A2E7"/>
<evidence type="ECO:0000313" key="2">
    <source>
        <dbReference type="EMBL" id="KAK0708029.1"/>
    </source>
</evidence>
<accession>A0AA40A2E7</accession>
<sequence length="88" mass="9830">MTKPPRLFLEILSLLLFPGTTHCYPYSALLVVILSFFNMVNASLKWGCPSYTTAVSSEIRILVQANRIDAMRHPYLGMNASGYNSTDT</sequence>